<evidence type="ECO:0000313" key="2">
    <source>
        <dbReference type="Proteomes" id="UP000266441"/>
    </source>
</evidence>
<evidence type="ECO:0000313" key="1">
    <source>
        <dbReference type="EMBL" id="RIH65409.1"/>
    </source>
</evidence>
<dbReference type="Proteomes" id="UP000266441">
    <property type="component" value="Unassembled WGS sequence"/>
</dbReference>
<sequence>MQKYEVKGHPRLNLLPGWHFLGKKLNEHDVPLLTWRSNRRFTELQKLVSEQVVEDVSMLRFSSFGSNEEWSLEALMYREFDLCEFISGSNIVSLHAVFSDNSTGNIIVKLASGVIGSMEVGVQAPVGRRLLERHEIIARRGVASDMVVDTQVPQSSVYTFTREGESVYKDVDNELFGLDEFQAEWVRAAFEVQKEPGQSEDLKTRHARLSRLVDTALMSNSGKQKMEVI</sequence>
<reference evidence="1 2" key="1">
    <citation type="journal article" date="2015" name="Int. J. Syst. Evol. Microbiol.">
        <title>Mariniphaga sediminis sp. nov., isolated from coastal sediment.</title>
        <authorList>
            <person name="Wang F.Q."/>
            <person name="Shen Q.Y."/>
            <person name="Chen G.J."/>
            <person name="Du Z.J."/>
        </authorList>
    </citation>
    <scope>NUCLEOTIDE SEQUENCE [LARGE SCALE GENOMIC DNA]</scope>
    <source>
        <strain evidence="1 2">SY21</strain>
    </source>
</reference>
<accession>A0A399D142</accession>
<keyword evidence="2" id="KW-1185">Reference proteome</keyword>
<dbReference type="EMBL" id="QWET01000006">
    <property type="protein sequence ID" value="RIH65409.1"/>
    <property type="molecule type" value="Genomic_DNA"/>
</dbReference>
<comment type="caution">
    <text evidence="1">The sequence shown here is derived from an EMBL/GenBank/DDBJ whole genome shotgun (WGS) entry which is preliminary data.</text>
</comment>
<dbReference type="AlphaFoldDB" id="A0A399D142"/>
<gene>
    <name evidence="1" type="ORF">D1164_09800</name>
</gene>
<proteinExistence type="predicted"/>
<evidence type="ECO:0008006" key="3">
    <source>
        <dbReference type="Google" id="ProtNLM"/>
    </source>
</evidence>
<name>A0A399D142_9BACT</name>
<organism evidence="1 2">
    <name type="scientific">Mariniphaga sediminis</name>
    <dbReference type="NCBI Taxonomy" id="1628158"/>
    <lineage>
        <taxon>Bacteria</taxon>
        <taxon>Pseudomonadati</taxon>
        <taxon>Bacteroidota</taxon>
        <taxon>Bacteroidia</taxon>
        <taxon>Marinilabiliales</taxon>
        <taxon>Prolixibacteraceae</taxon>
        <taxon>Mariniphaga</taxon>
    </lineage>
</organism>
<protein>
    <recommendedName>
        <fullName evidence="3">Gfo/Idh/MocA-like oxidoreductase C-terminal domain-containing protein</fullName>
    </recommendedName>
</protein>